<proteinExistence type="predicted"/>
<dbReference type="AlphaFoldDB" id="A0A383CRH6"/>
<organism evidence="1">
    <name type="scientific">marine metagenome</name>
    <dbReference type="NCBI Taxonomy" id="408172"/>
    <lineage>
        <taxon>unclassified sequences</taxon>
        <taxon>metagenomes</taxon>
        <taxon>ecological metagenomes</taxon>
    </lineage>
</organism>
<accession>A0A383CRH6</accession>
<name>A0A383CRH6_9ZZZZ</name>
<feature type="non-terminal residue" evidence="1">
    <location>
        <position position="30"/>
    </location>
</feature>
<dbReference type="EMBL" id="UINC01210962">
    <property type="protein sequence ID" value="SVE34653.1"/>
    <property type="molecule type" value="Genomic_DNA"/>
</dbReference>
<evidence type="ECO:0000313" key="1">
    <source>
        <dbReference type="EMBL" id="SVE34653.1"/>
    </source>
</evidence>
<reference evidence="1" key="1">
    <citation type="submission" date="2018-05" db="EMBL/GenBank/DDBJ databases">
        <authorList>
            <person name="Lanie J.A."/>
            <person name="Ng W.-L."/>
            <person name="Kazmierczak K.M."/>
            <person name="Andrzejewski T.M."/>
            <person name="Davidsen T.M."/>
            <person name="Wayne K.J."/>
            <person name="Tettelin H."/>
            <person name="Glass J.I."/>
            <person name="Rusch D."/>
            <person name="Podicherti R."/>
            <person name="Tsui H.-C.T."/>
            <person name="Winkler M.E."/>
        </authorList>
    </citation>
    <scope>NUCLEOTIDE SEQUENCE</scope>
</reference>
<gene>
    <name evidence="1" type="ORF">METZ01_LOCUS487507</name>
</gene>
<feature type="non-terminal residue" evidence="1">
    <location>
        <position position="1"/>
    </location>
</feature>
<protein>
    <submittedName>
        <fullName evidence="1">Uncharacterized protein</fullName>
    </submittedName>
</protein>
<sequence>VKANHILKQLFPALVIFGLILGCGGDTDTK</sequence>